<dbReference type="AlphaFoldDB" id="A0A4Q5M537"/>
<dbReference type="GO" id="GO:0006281">
    <property type="term" value="P:DNA repair"/>
    <property type="evidence" value="ECO:0007669"/>
    <property type="project" value="TreeGrafter"/>
</dbReference>
<reference evidence="1 2" key="1">
    <citation type="submission" date="2019-02" db="EMBL/GenBank/DDBJ databases">
        <title>Bacterial novel species Emticicia sp. 17J42-9 isolated from soil.</title>
        <authorList>
            <person name="Jung H.-Y."/>
        </authorList>
    </citation>
    <scope>NUCLEOTIDE SEQUENCE [LARGE SCALE GENOMIC DNA]</scope>
    <source>
        <strain evidence="1 2">17J42-9</strain>
    </source>
</reference>
<dbReference type="SUPFAM" id="SSF52540">
    <property type="entry name" value="P-loop containing nucleoside triphosphate hydrolases"/>
    <property type="match status" value="1"/>
</dbReference>
<keyword evidence="2" id="KW-1185">Reference proteome</keyword>
<dbReference type="GO" id="GO:0046404">
    <property type="term" value="F:ATP-dependent polydeoxyribonucleotide 5'-hydroxyl-kinase activity"/>
    <property type="evidence" value="ECO:0007669"/>
    <property type="project" value="TreeGrafter"/>
</dbReference>
<evidence type="ECO:0000313" key="1">
    <source>
        <dbReference type="EMBL" id="RYU97491.1"/>
    </source>
</evidence>
<dbReference type="Proteomes" id="UP000293162">
    <property type="component" value="Unassembled WGS sequence"/>
</dbReference>
<dbReference type="EMBL" id="SEWF01000002">
    <property type="protein sequence ID" value="RYU97491.1"/>
    <property type="molecule type" value="Genomic_DNA"/>
</dbReference>
<proteinExistence type="predicted"/>
<dbReference type="Gene3D" id="3.40.50.300">
    <property type="entry name" value="P-loop containing nucleotide triphosphate hydrolases"/>
    <property type="match status" value="1"/>
</dbReference>
<keyword evidence="1" id="KW-0067">ATP-binding</keyword>
<sequence>MQAIIFCGIQATGKSTFYKKHFFRTHVHISLDLLKNRHREDVFLQACLSTQQAFVVDNTNPTKAEREKYILAARQRKYKVIGYYFKSDVKDALYRNAFREGKENIPEVGIRGTYKKLEVPDLTEGFDKLYIVEIKDDDFLVKAYPDEI</sequence>
<dbReference type="PANTHER" id="PTHR12083:SF9">
    <property type="entry name" value="BIFUNCTIONAL POLYNUCLEOTIDE PHOSPHATASE_KINASE"/>
    <property type="match status" value="1"/>
</dbReference>
<accession>A0A4Q5M537</accession>
<dbReference type="Pfam" id="PF13671">
    <property type="entry name" value="AAA_33"/>
    <property type="match status" value="1"/>
</dbReference>
<keyword evidence="1" id="KW-0547">Nucleotide-binding</keyword>
<protein>
    <submittedName>
        <fullName evidence="1">ATP-binding protein</fullName>
    </submittedName>
</protein>
<dbReference type="OrthoDB" id="8564590at2"/>
<organism evidence="1 2">
    <name type="scientific">Emticicia agri</name>
    <dbReference type="NCBI Taxonomy" id="2492393"/>
    <lineage>
        <taxon>Bacteria</taxon>
        <taxon>Pseudomonadati</taxon>
        <taxon>Bacteroidota</taxon>
        <taxon>Cytophagia</taxon>
        <taxon>Cytophagales</taxon>
        <taxon>Leadbetterellaceae</taxon>
        <taxon>Emticicia</taxon>
    </lineage>
</organism>
<dbReference type="GO" id="GO:0005524">
    <property type="term" value="F:ATP binding"/>
    <property type="evidence" value="ECO:0007669"/>
    <property type="project" value="UniProtKB-KW"/>
</dbReference>
<dbReference type="PANTHER" id="PTHR12083">
    <property type="entry name" value="BIFUNCTIONAL POLYNUCLEOTIDE PHOSPHATASE/KINASE"/>
    <property type="match status" value="1"/>
</dbReference>
<gene>
    <name evidence="1" type="ORF">EWM59_02025</name>
</gene>
<name>A0A4Q5M537_9BACT</name>
<dbReference type="GO" id="GO:0003690">
    <property type="term" value="F:double-stranded DNA binding"/>
    <property type="evidence" value="ECO:0007669"/>
    <property type="project" value="TreeGrafter"/>
</dbReference>
<dbReference type="RefSeq" id="WP_130019273.1">
    <property type="nucleotide sequence ID" value="NZ_SEWF01000002.1"/>
</dbReference>
<dbReference type="GO" id="GO:0046403">
    <property type="term" value="F:polynucleotide 3'-phosphatase activity"/>
    <property type="evidence" value="ECO:0007669"/>
    <property type="project" value="TreeGrafter"/>
</dbReference>
<comment type="caution">
    <text evidence="1">The sequence shown here is derived from an EMBL/GenBank/DDBJ whole genome shotgun (WGS) entry which is preliminary data.</text>
</comment>
<dbReference type="InterPro" id="IPR027417">
    <property type="entry name" value="P-loop_NTPase"/>
</dbReference>
<evidence type="ECO:0000313" key="2">
    <source>
        <dbReference type="Proteomes" id="UP000293162"/>
    </source>
</evidence>